<proteinExistence type="inferred from homology"/>
<evidence type="ECO:0000256" key="7">
    <source>
        <dbReference type="ARBA" id="ARBA00022989"/>
    </source>
</evidence>
<comment type="similarity">
    <text evidence="2 14">Belongs to the Tom20 family.</text>
</comment>
<dbReference type="EMBL" id="KZ805330">
    <property type="protein sequence ID" value="PVI03552.1"/>
    <property type="molecule type" value="Genomic_DNA"/>
</dbReference>
<evidence type="ECO:0000256" key="13">
    <source>
        <dbReference type="ARBA" id="ARBA00080405"/>
    </source>
</evidence>
<keyword evidence="9 14" id="KW-0472">Membrane</keyword>
<evidence type="ECO:0000256" key="2">
    <source>
        <dbReference type="ARBA" id="ARBA00005792"/>
    </source>
</evidence>
<evidence type="ECO:0000256" key="4">
    <source>
        <dbReference type="ARBA" id="ARBA00022692"/>
    </source>
</evidence>
<evidence type="ECO:0000256" key="10">
    <source>
        <dbReference type="ARBA" id="ARBA00042705"/>
    </source>
</evidence>
<dbReference type="PRINTS" id="PR00351">
    <property type="entry name" value="OM20RECEPTOR"/>
</dbReference>
<dbReference type="PANTHER" id="PTHR12430">
    <property type="entry name" value="MITOCHONDRIAL IMPORT RECEPTOR SUBUNIT TOM20"/>
    <property type="match status" value="1"/>
</dbReference>
<accession>A0A2V1E083</accession>
<dbReference type="OrthoDB" id="2154253at2759"/>
<name>A0A2V1E083_9PLEO</name>
<keyword evidence="3" id="KW-0813">Transport</keyword>
<dbReference type="InterPro" id="IPR023392">
    <property type="entry name" value="Tom20_dom_sf"/>
</dbReference>
<evidence type="ECO:0000256" key="14">
    <source>
        <dbReference type="PIRNR" id="PIRNR037707"/>
    </source>
</evidence>
<dbReference type="PIRSF" id="PIRSF037707">
    <property type="entry name" value="MAS20_rcpt"/>
    <property type="match status" value="1"/>
</dbReference>
<keyword evidence="7 16" id="KW-1133">Transmembrane helix</keyword>
<dbReference type="GO" id="GO:0016031">
    <property type="term" value="P:tRNA import into mitochondrion"/>
    <property type="evidence" value="ECO:0007669"/>
    <property type="project" value="TreeGrafter"/>
</dbReference>
<comment type="subcellular location">
    <subcellularLocation>
        <location evidence="1">Mitochondrion outer membrane</location>
        <topology evidence="1">Single-pass membrane protein</topology>
    </subcellularLocation>
</comment>
<evidence type="ECO:0000256" key="8">
    <source>
        <dbReference type="ARBA" id="ARBA00023128"/>
    </source>
</evidence>
<dbReference type="AlphaFoldDB" id="A0A2V1E083"/>
<evidence type="ECO:0000313" key="18">
    <source>
        <dbReference type="Proteomes" id="UP000244855"/>
    </source>
</evidence>
<evidence type="ECO:0000256" key="11">
    <source>
        <dbReference type="ARBA" id="ARBA00068548"/>
    </source>
</evidence>
<evidence type="ECO:0000256" key="5">
    <source>
        <dbReference type="ARBA" id="ARBA00022787"/>
    </source>
</evidence>
<dbReference type="InterPro" id="IPR002056">
    <property type="entry name" value="MAS20"/>
</dbReference>
<keyword evidence="5 14" id="KW-1000">Mitochondrion outer membrane</keyword>
<evidence type="ECO:0000256" key="16">
    <source>
        <dbReference type="SAM" id="Phobius"/>
    </source>
</evidence>
<keyword evidence="8 14" id="KW-0496">Mitochondrion</keyword>
<dbReference type="SUPFAM" id="SSF47157">
    <property type="entry name" value="Mitochondrial import receptor subunit Tom20"/>
    <property type="match status" value="1"/>
</dbReference>
<dbReference type="GO" id="GO:0005742">
    <property type="term" value="C:mitochondrial outer membrane translocase complex"/>
    <property type="evidence" value="ECO:0007669"/>
    <property type="project" value="UniProtKB-UniRule"/>
</dbReference>
<protein>
    <recommendedName>
        <fullName evidence="11">Mitochondrial import receptor subunit TOM20</fullName>
    </recommendedName>
    <alternativeName>
        <fullName evidence="10">Mitochondrial 20 kDa outer membrane protein</fullName>
    </alternativeName>
    <alternativeName>
        <fullName evidence="12">Mitochondrial import receptor subunit tom20</fullName>
    </alternativeName>
    <alternativeName>
        <fullName evidence="13">Translocase of outer membrane 20 kDa subunit</fullName>
    </alternativeName>
</protein>
<dbReference type="STRING" id="97972.A0A2V1E083"/>
<dbReference type="GO" id="GO:0008320">
    <property type="term" value="F:protein transmembrane transporter activity"/>
    <property type="evidence" value="ECO:0007669"/>
    <property type="project" value="TreeGrafter"/>
</dbReference>
<feature type="transmembrane region" description="Helical" evidence="16">
    <location>
        <begin position="12"/>
        <end position="30"/>
    </location>
</feature>
<dbReference type="GO" id="GO:0030150">
    <property type="term" value="P:protein import into mitochondrial matrix"/>
    <property type="evidence" value="ECO:0007669"/>
    <property type="project" value="TreeGrafter"/>
</dbReference>
<dbReference type="GO" id="GO:0006886">
    <property type="term" value="P:intracellular protein transport"/>
    <property type="evidence" value="ECO:0007669"/>
    <property type="project" value="InterPro"/>
</dbReference>
<feature type="region of interest" description="Disordered" evidence="15">
    <location>
        <begin position="38"/>
        <end position="85"/>
    </location>
</feature>
<dbReference type="FunFam" id="1.20.960.10:FF:000002">
    <property type="entry name" value="Mitochondrial import receptor subunit TOM20"/>
    <property type="match status" value="1"/>
</dbReference>
<evidence type="ECO:0000256" key="3">
    <source>
        <dbReference type="ARBA" id="ARBA00022448"/>
    </source>
</evidence>
<dbReference type="GO" id="GO:0030943">
    <property type="term" value="F:mitochondrion targeting sequence binding"/>
    <property type="evidence" value="ECO:0007669"/>
    <property type="project" value="TreeGrafter"/>
</dbReference>
<dbReference type="GO" id="GO:0006605">
    <property type="term" value="P:protein targeting"/>
    <property type="evidence" value="ECO:0007669"/>
    <property type="project" value="InterPro"/>
</dbReference>
<dbReference type="Pfam" id="PF02064">
    <property type="entry name" value="MAS20"/>
    <property type="match status" value="1"/>
</dbReference>
<evidence type="ECO:0000256" key="12">
    <source>
        <dbReference type="ARBA" id="ARBA00073975"/>
    </source>
</evidence>
<dbReference type="Gene3D" id="1.20.960.10">
    <property type="entry name" value="Mitochondrial outer membrane translocase complex, subunit Tom20 domain"/>
    <property type="match status" value="1"/>
</dbReference>
<dbReference type="NCBIfam" id="TIGR00985">
    <property type="entry name" value="3a0801s04tom"/>
    <property type="match status" value="1"/>
</dbReference>
<organism evidence="17 18">
    <name type="scientific">Periconia macrospinosa</name>
    <dbReference type="NCBI Taxonomy" id="97972"/>
    <lineage>
        <taxon>Eukaryota</taxon>
        <taxon>Fungi</taxon>
        <taxon>Dikarya</taxon>
        <taxon>Ascomycota</taxon>
        <taxon>Pezizomycotina</taxon>
        <taxon>Dothideomycetes</taxon>
        <taxon>Pleosporomycetidae</taxon>
        <taxon>Pleosporales</taxon>
        <taxon>Massarineae</taxon>
        <taxon>Periconiaceae</taxon>
        <taxon>Periconia</taxon>
    </lineage>
</organism>
<keyword evidence="17" id="KW-0675">Receptor</keyword>
<keyword evidence="6" id="KW-0653">Protein transport</keyword>
<evidence type="ECO:0000256" key="9">
    <source>
        <dbReference type="ARBA" id="ARBA00023136"/>
    </source>
</evidence>
<evidence type="ECO:0000256" key="6">
    <source>
        <dbReference type="ARBA" id="ARBA00022927"/>
    </source>
</evidence>
<keyword evidence="4 16" id="KW-0812">Transmembrane</keyword>
<keyword evidence="18" id="KW-1185">Reference proteome</keyword>
<reference evidence="17 18" key="1">
    <citation type="journal article" date="2018" name="Sci. Rep.">
        <title>Comparative genomics provides insights into the lifestyle and reveals functional heterogeneity of dark septate endophytic fungi.</title>
        <authorList>
            <person name="Knapp D.G."/>
            <person name="Nemeth J.B."/>
            <person name="Barry K."/>
            <person name="Hainaut M."/>
            <person name="Henrissat B."/>
            <person name="Johnson J."/>
            <person name="Kuo A."/>
            <person name="Lim J.H.P."/>
            <person name="Lipzen A."/>
            <person name="Nolan M."/>
            <person name="Ohm R.A."/>
            <person name="Tamas L."/>
            <person name="Grigoriev I.V."/>
            <person name="Spatafora J.W."/>
            <person name="Nagy L.G."/>
            <person name="Kovacs G.M."/>
        </authorList>
    </citation>
    <scope>NUCLEOTIDE SEQUENCE [LARGE SCALE GENOMIC DNA]</scope>
    <source>
        <strain evidence="17 18">DSE2036</strain>
    </source>
</reference>
<evidence type="ECO:0000313" key="17">
    <source>
        <dbReference type="EMBL" id="PVI03552.1"/>
    </source>
</evidence>
<sequence>MSSSSLRPSTIAAISVGTIAASFIAYAVYFDHRRRNDPEFRKQLKRDSKKQARAAKEEAEAHGKEQKKSIREAVERANEEGYPKDPEEIEAYFMQEVSQGEGMCQSGAYNGADSIEAALCFYRALKVYPNPRELINIYDKTVPKPVLDILAEMIAIDTSIPVGGGSKAASDAGSVAGIE</sequence>
<evidence type="ECO:0000256" key="1">
    <source>
        <dbReference type="ARBA" id="ARBA00004572"/>
    </source>
</evidence>
<evidence type="ECO:0000256" key="15">
    <source>
        <dbReference type="SAM" id="MobiDB-lite"/>
    </source>
</evidence>
<dbReference type="Proteomes" id="UP000244855">
    <property type="component" value="Unassembled WGS sequence"/>
</dbReference>
<dbReference type="PANTHER" id="PTHR12430:SF0">
    <property type="entry name" value="TRANSLOCASE OF OUTER MITOCHONDRIAL MEMBRANE 20"/>
    <property type="match status" value="1"/>
</dbReference>
<gene>
    <name evidence="17" type="ORF">DM02DRAFT_716800</name>
</gene>